<sequence>MVGRLSLPNARNQSLYSGDEFPPDAPPPSTIAAQLVKNHAQVSRGSRQVDDVATFRQLLQEILSETLAPETDVDVNYKLVQVVVEAGVDVILQNNPFAQWDVLLPQALDGLAVIESVIARQPDVLLYDNLVHAQPQTHLLLLLLPRIFSLSIHPKGASLRPRLVSLLRCMVQGLDRTLEHWPYSHALLGLMQDSVTDLMTVLQTCRSLSWPRTIAISLPPRRSLVSLRPEVHQTSAFQPEHQIGVNDGVSAFKLLLMILDCAVEIASSRQVSHPKLRSDMGGLQNWVLDIMPAFAILLLRHRDYLETSLNFEDLTTRTLQCYAHVISSTSVHHTEAKHLYSQSLLRFCQCCSGFLQASSNRPLSSEVQHELGTIMQTVLHGQKGLEEMVVREFLLPALHAFTSDQLHFQQAQANLATAVRQWLLKLGEDLPIWASNNSDEQGDAIMADVTVNKDPGNSQNIETNPLKRRKLRQIGEHNGSGETVTKSFYDNLLRRLAMLLGSNTDAGIHGLSHVARPCYAALSESDRRQLWQTLGACPCAGADSFKKGRCAACHSDRRLLSRPCLTWDGSARENDCKEVASIFNELYESPELQKSGKERVLAMLAIRSFVMHTVDATYLDLNQSLFAQWCLRSLYSSSRELRIAAGRTLVAFLRENLPPSLRDNNRRLALNFLRTFSAQDANCHHETLILTWGQIAMVCGEEELNLALLRLVDYLGHPNSLVCALAFSELEGVSESRSLSPQALLRSYYRSIAIAVVQDIITKPQKIQQLAELLEMRINSFLVLTQRETIPFLVFTKKTDVLQRIAMARGPDTSIQDIILSPPSNLAAVLAYLLAQPSSDVEQSAMNHLTDVAPGLRNSDLAGFIKLDPVLIACEMLKAAADEDQSGLTRIYHAIQQFAVIAERSPGQGRASGKGSKMMASFFEAHVLGIMTEFTNAIEYTLSLHLSEKNRCIMAIDQMIKLAQKNIIIALPQIRACLQSAAQQKGLQDAALSAWISLVSTLDGNDVVDVLDQTFALVVEHWFDLSTETQQALYDCMGEMLKSHSNLIREKVITIPSLAAIPLLSKFESEIQRLKERELPETHLRAFVQRLLDDNASIVALALKELVPWLEENQSIIHEATVSEQPKAVIADVTRALLDVCTKYTPHRQDMVALSAQCLGVVGCLDPNRIDASSTTRQVLVLSNFEKASEVIDWVAIMLEDVIVPAFKSSTDTRIQGFMAWVMQELVRFCGFNEVASVRLRASQASPAYTRWIDMPASVRNTLTPFLSSRYMVKTMTKIEPDKRTGTVFSQDSTHSSWLQTWVYDMLWRGKGDNAEMLFPTLARVTRGRDLSIASFLLPYVALNIVLGGTEQETKDIADELLVVLSTESDLQPKKEVLRQCSENVFAVLDYMSKWVQEKKRTMTVSRTAAARAGHAPSEFDEARDLGQISSVERVIQSIPADIIAKRAMECGSYARALYHWEYSMREQEQTSNKEPSEQDALFQRLHSIYAHIDEPDGLDGISAHLNILSPEQQAFQQRRAGRWSAAQSWYEIELEKAPNETNVQAQLLSCLRESGQLDQVLRYASHYSKEASLKGQCDSRISSFVLESSWSTGRLDHLRDELKKLSNQGVSNFDTGVAKFLLALQRKDNDAVKATITDLRDTTVKSMTSVAAASLQSCHDILLRLHAVYEMEALSGFGHEKTDEKGISSLLETMDRRLAVIGSYISDKQYLLGIRRAVMGLSAIDFTKIDIGSSWLTTARLARKANVPSCAHYAVLKAFECGDDAGKIEHARLLWRDGQHRQAIQSLEGAIASDVFATYSKRMQNPSHPAESQQKQNMLSARAHLLLAKWLDASGQTQTAEVTTRYQYAAKYHARWEKGHYYLGKHYNKILEAEKSLPPGKQSDAFVSGEMTKLVIENYLRSVPFGSKYWYQTIPKIITLWLDLGADCMTKARGDPQTEILTRRNRYLESVHKQIKKYFDRIPPYIFYNALPQMISRISHPNPSVYEVLALMISKIVSTHPSQALWSLLAVIKSSSPERANRGAAILNRLKDPKNRNHLDTPGIDLRMMIIQGQKLSDGLLQACDIHIESRASNVSLSKDLSFNHKLAPSPLVIPLESTLIANTPVVQEAHHIRKFVPFAQDKVTIAGFSDDVLVLSSLQRPRKLSVRGSDGKLYGLLCKPKDDLRKDQRLMEFNTMINRALKRDAETSKRRLYIKTYGVTPLSEESGTIEWVEGIKPLRDILLKLYQRKGIQPNYNQLRVLLSDASKDPANVGIFKEQILPIFPPVLYEWFAEMFPEPETWFTARIRYARSAAVMSMVGHVLGLGDRHGENILLQEGTGGVFHVDFNCLFDKGLTFEKPEVVPFRLTHNMVDAMGAYGYEGPFRKAAELTLGLLRQHQDTLMNILETFVYDPTTDFVGRKKRTIPGVPDTPQEVLDSVSGKLRGFLKGESVPLSVEGHVDALITQAVDPWNLCQMYIGWCAFL</sequence>
<comment type="similarity">
    <text evidence="2">Belongs to the PI3/PI4-kinase family. ATM subfamily.</text>
</comment>
<dbReference type="PROSITE" id="PS51189">
    <property type="entry name" value="FAT"/>
    <property type="match status" value="1"/>
</dbReference>
<gene>
    <name evidence="25" type="ORF">AAFC00_005888</name>
</gene>
<keyword evidence="9" id="KW-0227">DNA damage</keyword>
<evidence type="ECO:0000256" key="5">
    <source>
        <dbReference type="ARBA" id="ARBA00021345"/>
    </source>
</evidence>
<evidence type="ECO:0000256" key="11">
    <source>
        <dbReference type="ARBA" id="ARBA00022840"/>
    </source>
</evidence>
<dbReference type="InterPro" id="IPR058681">
    <property type="entry name" value="HEAT_MEC1_N"/>
</dbReference>
<comment type="catalytic activity">
    <reaction evidence="20">
        <text>L-threonyl-[protein] + ATP = O-phospho-L-threonyl-[protein] + ADP + H(+)</text>
        <dbReference type="Rhea" id="RHEA:46608"/>
        <dbReference type="Rhea" id="RHEA-COMP:11060"/>
        <dbReference type="Rhea" id="RHEA-COMP:11605"/>
        <dbReference type="ChEBI" id="CHEBI:15378"/>
        <dbReference type="ChEBI" id="CHEBI:30013"/>
        <dbReference type="ChEBI" id="CHEBI:30616"/>
        <dbReference type="ChEBI" id="CHEBI:61977"/>
        <dbReference type="ChEBI" id="CHEBI:456216"/>
        <dbReference type="EC" id="2.7.11.1"/>
    </reaction>
</comment>
<evidence type="ECO:0000256" key="2">
    <source>
        <dbReference type="ARBA" id="ARBA00010769"/>
    </source>
</evidence>
<feature type="domain" description="FAT" evidence="23">
    <location>
        <begin position="1443"/>
        <end position="2015"/>
    </location>
</feature>
<dbReference type="InterPro" id="IPR016024">
    <property type="entry name" value="ARM-type_fold"/>
</dbReference>
<dbReference type="InterPro" id="IPR003152">
    <property type="entry name" value="FATC_dom"/>
</dbReference>
<feature type="domain" description="FATC" evidence="24">
    <location>
        <begin position="2433"/>
        <end position="2465"/>
    </location>
</feature>
<dbReference type="SUPFAM" id="SSF48371">
    <property type="entry name" value="ARM repeat"/>
    <property type="match status" value="1"/>
</dbReference>
<evidence type="ECO:0000313" key="26">
    <source>
        <dbReference type="Proteomes" id="UP001562354"/>
    </source>
</evidence>
<dbReference type="SMART" id="SM00146">
    <property type="entry name" value="PI3Kc"/>
    <property type="match status" value="1"/>
</dbReference>
<evidence type="ECO:0000259" key="22">
    <source>
        <dbReference type="PROSITE" id="PS50290"/>
    </source>
</evidence>
<dbReference type="InterPro" id="IPR036940">
    <property type="entry name" value="PI3/4_kinase_cat_sf"/>
</dbReference>
<evidence type="ECO:0000256" key="16">
    <source>
        <dbReference type="ARBA" id="ARBA00025079"/>
    </source>
</evidence>
<reference evidence="25 26" key="1">
    <citation type="submission" date="2024-07" db="EMBL/GenBank/DDBJ databases">
        <title>Draft sequence of the Neodothiora populina.</title>
        <authorList>
            <person name="Drown D.D."/>
            <person name="Schuette U.S."/>
            <person name="Buechlein A.B."/>
            <person name="Rusch D.R."/>
            <person name="Winton L.W."/>
            <person name="Adams G.A."/>
        </authorList>
    </citation>
    <scope>NUCLEOTIDE SEQUENCE [LARGE SCALE GENOMIC DNA]</scope>
    <source>
        <strain evidence="25 26">CPC 39397</strain>
    </source>
</reference>
<evidence type="ECO:0000259" key="24">
    <source>
        <dbReference type="PROSITE" id="PS51190"/>
    </source>
</evidence>
<dbReference type="CDD" id="cd00892">
    <property type="entry name" value="PIKKc_ATR"/>
    <property type="match status" value="1"/>
</dbReference>
<evidence type="ECO:0000256" key="15">
    <source>
        <dbReference type="ARBA" id="ARBA00023254"/>
    </source>
</evidence>
<dbReference type="Proteomes" id="UP001562354">
    <property type="component" value="Unassembled WGS sequence"/>
</dbReference>
<dbReference type="Gene3D" id="3.30.1010.10">
    <property type="entry name" value="Phosphatidylinositol 3-kinase Catalytic Subunit, Chain A, domain 4"/>
    <property type="match status" value="1"/>
</dbReference>
<dbReference type="InterPro" id="IPR014009">
    <property type="entry name" value="PIK_FAT"/>
</dbReference>
<dbReference type="InterPro" id="IPR018936">
    <property type="entry name" value="PI3/4_kinase_CS"/>
</dbReference>
<comment type="function">
    <text evidence="16">Serine/threonine protein kinase which activates checkpoint signaling upon genotoxic stresses such as ionizing radiation (IR), ultraviolet light (UV), or DNA replication stalling, thereby acting as a DNA damage sensor. Recognizes the substrate consensus sequence [ST]-Q. Phosphorylates histone H2A to form H2AS128ph (gamma-H2A) at sites of DNA damage, involved in the regulation of DNA damage response mechanism. Required for the control of telomere length and genome stability.</text>
</comment>
<dbReference type="InterPro" id="IPR011009">
    <property type="entry name" value="Kinase-like_dom_sf"/>
</dbReference>
<dbReference type="Pfam" id="PF02259">
    <property type="entry name" value="FAT"/>
    <property type="match status" value="1"/>
</dbReference>
<dbReference type="EC" id="2.7.11.1" evidence="4"/>
<dbReference type="PROSITE" id="PS51190">
    <property type="entry name" value="FATC"/>
    <property type="match status" value="1"/>
</dbReference>
<keyword evidence="11" id="KW-0067">ATP-binding</keyword>
<evidence type="ECO:0000256" key="10">
    <source>
        <dbReference type="ARBA" id="ARBA00022777"/>
    </source>
</evidence>
<evidence type="ECO:0000256" key="4">
    <source>
        <dbReference type="ARBA" id="ARBA00012513"/>
    </source>
</evidence>
<dbReference type="Pfam" id="PF02260">
    <property type="entry name" value="FATC"/>
    <property type="match status" value="1"/>
</dbReference>
<dbReference type="InterPro" id="IPR012993">
    <property type="entry name" value="UME"/>
</dbReference>
<evidence type="ECO:0000256" key="7">
    <source>
        <dbReference type="ARBA" id="ARBA00022679"/>
    </source>
</evidence>
<comment type="subcellular location">
    <subcellularLocation>
        <location evidence="1">Nucleus</location>
    </subcellularLocation>
</comment>
<dbReference type="SUPFAM" id="SSF56112">
    <property type="entry name" value="Protein kinase-like (PK-like)"/>
    <property type="match status" value="1"/>
</dbReference>
<evidence type="ECO:0000256" key="18">
    <source>
        <dbReference type="ARBA" id="ARBA00030459"/>
    </source>
</evidence>
<name>A0ABR3P6F1_9PEZI</name>
<evidence type="ECO:0000259" key="23">
    <source>
        <dbReference type="PROSITE" id="PS51189"/>
    </source>
</evidence>
<evidence type="ECO:0000256" key="14">
    <source>
        <dbReference type="ARBA" id="ARBA00023242"/>
    </source>
</evidence>
<dbReference type="PANTHER" id="PTHR11139:SF125">
    <property type="entry name" value="SERINE_THREONINE-PROTEIN KINASE MEC1"/>
    <property type="match status" value="1"/>
</dbReference>
<dbReference type="PANTHER" id="PTHR11139">
    <property type="entry name" value="ATAXIA TELANGIECTASIA MUTATED ATM -RELATED"/>
    <property type="match status" value="1"/>
</dbReference>
<dbReference type="InterPro" id="IPR056802">
    <property type="entry name" value="ATR-like_M-HEAT"/>
</dbReference>
<dbReference type="Pfam" id="PF08064">
    <property type="entry name" value="UME"/>
    <property type="match status" value="1"/>
</dbReference>
<dbReference type="Pfam" id="PF00454">
    <property type="entry name" value="PI3_PI4_kinase"/>
    <property type="match status" value="1"/>
</dbReference>
<dbReference type="PROSITE" id="PS50290">
    <property type="entry name" value="PI3_4_KINASE_3"/>
    <property type="match status" value="1"/>
</dbReference>
<evidence type="ECO:0000256" key="1">
    <source>
        <dbReference type="ARBA" id="ARBA00004123"/>
    </source>
</evidence>
<keyword evidence="7" id="KW-0808">Transferase</keyword>
<keyword evidence="12" id="KW-0156">Chromatin regulator</keyword>
<keyword evidence="26" id="KW-1185">Reference proteome</keyword>
<evidence type="ECO:0000256" key="21">
    <source>
        <dbReference type="ARBA" id="ARBA00048679"/>
    </source>
</evidence>
<keyword evidence="10" id="KW-0418">Kinase</keyword>
<dbReference type="InterPro" id="IPR000403">
    <property type="entry name" value="PI3/4_kinase_cat_dom"/>
</dbReference>
<dbReference type="InterPro" id="IPR003151">
    <property type="entry name" value="PIK-rel_kinase_FAT"/>
</dbReference>
<evidence type="ECO:0000256" key="20">
    <source>
        <dbReference type="ARBA" id="ARBA00047899"/>
    </source>
</evidence>
<accession>A0ABR3P6F1</accession>
<dbReference type="GeneID" id="95979587"/>
<dbReference type="SMART" id="SM01343">
    <property type="entry name" value="FATC"/>
    <property type="match status" value="1"/>
</dbReference>
<dbReference type="Pfam" id="PF25385">
    <property type="entry name" value="HEAT_MEC1_N"/>
    <property type="match status" value="1"/>
</dbReference>
<dbReference type="PROSITE" id="PS00916">
    <property type="entry name" value="PI3_4_KINASE_2"/>
    <property type="match status" value="1"/>
</dbReference>
<evidence type="ECO:0000256" key="8">
    <source>
        <dbReference type="ARBA" id="ARBA00022741"/>
    </source>
</evidence>
<evidence type="ECO:0000256" key="13">
    <source>
        <dbReference type="ARBA" id="ARBA00023204"/>
    </source>
</evidence>
<protein>
    <recommendedName>
        <fullName evidence="5">Serine/threonine-protein kinase MEC1</fullName>
        <ecNumber evidence="4">2.7.11.1</ecNumber>
    </recommendedName>
    <alternativeName>
        <fullName evidence="19">ATR homolog</fullName>
    </alternativeName>
    <alternativeName>
        <fullName evidence="18">DNA-damage checkpoint kinase MEC1</fullName>
    </alternativeName>
    <alternativeName>
        <fullName evidence="17">Mitosis entry checkpoint protein 1</fullName>
    </alternativeName>
</protein>
<evidence type="ECO:0000313" key="25">
    <source>
        <dbReference type="EMBL" id="KAL1301670.1"/>
    </source>
</evidence>
<evidence type="ECO:0000256" key="19">
    <source>
        <dbReference type="ARBA" id="ARBA00033001"/>
    </source>
</evidence>
<proteinExistence type="inferred from homology"/>
<dbReference type="EMBL" id="JBFMKM010000013">
    <property type="protein sequence ID" value="KAL1301670.1"/>
    <property type="molecule type" value="Genomic_DNA"/>
</dbReference>
<keyword evidence="15" id="KW-0469">Meiosis</keyword>
<comment type="subunit">
    <text evidence="3">Associates with DNA double-strand breaks.</text>
</comment>
<dbReference type="Pfam" id="PF23593">
    <property type="entry name" value="HEAT_ATR"/>
    <property type="match status" value="1"/>
</dbReference>
<organism evidence="25 26">
    <name type="scientific">Neodothiora populina</name>
    <dbReference type="NCBI Taxonomy" id="2781224"/>
    <lineage>
        <taxon>Eukaryota</taxon>
        <taxon>Fungi</taxon>
        <taxon>Dikarya</taxon>
        <taxon>Ascomycota</taxon>
        <taxon>Pezizomycotina</taxon>
        <taxon>Dothideomycetes</taxon>
        <taxon>Dothideomycetidae</taxon>
        <taxon>Dothideales</taxon>
        <taxon>Dothioraceae</taxon>
        <taxon>Neodothiora</taxon>
    </lineage>
</organism>
<dbReference type="Pfam" id="PF25030">
    <property type="entry name" value="M-HEAT_ATR"/>
    <property type="match status" value="1"/>
</dbReference>
<keyword evidence="6" id="KW-0723">Serine/threonine-protein kinase</keyword>
<comment type="caution">
    <text evidence="25">The sequence shown here is derived from an EMBL/GenBank/DDBJ whole genome shotgun (WGS) entry which is preliminary data.</text>
</comment>
<dbReference type="SMART" id="SM00802">
    <property type="entry name" value="UME"/>
    <property type="match status" value="1"/>
</dbReference>
<keyword evidence="13" id="KW-0234">DNA repair</keyword>
<evidence type="ECO:0000256" key="12">
    <source>
        <dbReference type="ARBA" id="ARBA00022853"/>
    </source>
</evidence>
<evidence type="ECO:0000256" key="17">
    <source>
        <dbReference type="ARBA" id="ARBA00029679"/>
    </source>
</evidence>
<dbReference type="Gene3D" id="1.10.1070.11">
    <property type="entry name" value="Phosphatidylinositol 3-/4-kinase, catalytic domain"/>
    <property type="match status" value="1"/>
</dbReference>
<keyword evidence="8" id="KW-0547">Nucleotide-binding</keyword>
<dbReference type="InterPro" id="IPR057564">
    <property type="entry name" value="HEAT_ATR"/>
</dbReference>
<comment type="catalytic activity">
    <reaction evidence="21">
        <text>L-seryl-[protein] + ATP = O-phospho-L-seryl-[protein] + ADP + H(+)</text>
        <dbReference type="Rhea" id="RHEA:17989"/>
        <dbReference type="Rhea" id="RHEA-COMP:9863"/>
        <dbReference type="Rhea" id="RHEA-COMP:11604"/>
        <dbReference type="ChEBI" id="CHEBI:15378"/>
        <dbReference type="ChEBI" id="CHEBI:29999"/>
        <dbReference type="ChEBI" id="CHEBI:30616"/>
        <dbReference type="ChEBI" id="CHEBI:83421"/>
        <dbReference type="ChEBI" id="CHEBI:456216"/>
        <dbReference type="EC" id="2.7.11.1"/>
    </reaction>
</comment>
<dbReference type="RefSeq" id="XP_069197946.1">
    <property type="nucleotide sequence ID" value="XM_069348279.1"/>
</dbReference>
<feature type="domain" description="PI3K/PI4K catalytic" evidence="22">
    <location>
        <begin position="2130"/>
        <end position="2453"/>
    </location>
</feature>
<evidence type="ECO:0000256" key="3">
    <source>
        <dbReference type="ARBA" id="ARBA00011370"/>
    </source>
</evidence>
<keyword evidence="14" id="KW-0539">Nucleus</keyword>
<evidence type="ECO:0000256" key="6">
    <source>
        <dbReference type="ARBA" id="ARBA00022527"/>
    </source>
</evidence>
<evidence type="ECO:0000256" key="9">
    <source>
        <dbReference type="ARBA" id="ARBA00022763"/>
    </source>
</evidence>
<dbReference type="InterPro" id="IPR050517">
    <property type="entry name" value="DDR_Repair_Kinase"/>
</dbReference>